<evidence type="ECO:0000313" key="1">
    <source>
        <dbReference type="EMBL" id="MBB6332610.1"/>
    </source>
</evidence>
<dbReference type="RefSeq" id="WP_184559212.1">
    <property type="nucleotide sequence ID" value="NZ_JACHKS010000002.1"/>
</dbReference>
<comment type="caution">
    <text evidence="1">The sequence shown here is derived from an EMBL/GenBank/DDBJ whole genome shotgun (WGS) entry which is preliminary data.</text>
</comment>
<accession>A0ABR6Q3U9</accession>
<protein>
    <submittedName>
        <fullName evidence="1">Uncharacterized protein</fullName>
    </submittedName>
</protein>
<reference evidence="1 2" key="1">
    <citation type="submission" date="2020-08" db="EMBL/GenBank/DDBJ databases">
        <title>Functional genomics of gut bacteria from endangered species of beetles.</title>
        <authorList>
            <person name="Carlos-Shanley C."/>
        </authorList>
    </citation>
    <scope>NUCLEOTIDE SEQUENCE [LARGE SCALE GENOMIC DNA]</scope>
    <source>
        <strain evidence="1 2">S00068</strain>
    </source>
</reference>
<dbReference type="Proteomes" id="UP000587367">
    <property type="component" value="Unassembled WGS sequence"/>
</dbReference>
<gene>
    <name evidence="1" type="ORF">HNP24_003602</name>
</gene>
<evidence type="ECO:0000313" key="2">
    <source>
        <dbReference type="Proteomes" id="UP000587367"/>
    </source>
</evidence>
<organism evidence="1 2">
    <name type="scientific">Chryseobacterium sediminis</name>
    <dbReference type="NCBI Taxonomy" id="1679494"/>
    <lineage>
        <taxon>Bacteria</taxon>
        <taxon>Pseudomonadati</taxon>
        <taxon>Bacteroidota</taxon>
        <taxon>Flavobacteriia</taxon>
        <taxon>Flavobacteriales</taxon>
        <taxon>Weeksellaceae</taxon>
        <taxon>Chryseobacterium group</taxon>
        <taxon>Chryseobacterium</taxon>
    </lineage>
</organism>
<proteinExistence type="predicted"/>
<name>A0ABR6Q3U9_9FLAO</name>
<dbReference type="EMBL" id="JACHKS010000002">
    <property type="protein sequence ID" value="MBB6332610.1"/>
    <property type="molecule type" value="Genomic_DNA"/>
</dbReference>
<sequence>MEDELKLRFIESLQRNNDQIREDRAKIIGAYSELIYRRRVDYNLLNYTLKLDAAYVFPTKKNLVVTCLDQIDEKFKVENLDVEFDVAYGSYSQYSKDFK</sequence>
<keyword evidence="2" id="KW-1185">Reference proteome</keyword>